<protein>
    <submittedName>
        <fullName evidence="1">Uncharacterized protein</fullName>
    </submittedName>
</protein>
<dbReference type="PATRIC" id="fig|1560234.3.peg.1135"/>
<sequence length="454" mass="52395">MKKTVAELVDVVLVPFMEIKPSDVLLLKNLINHLHVDGFRTQGEYFLWAQQAGSLADIWLEAKSDDVYDSIEDFVKSCPPLPQLRMEACLSDFNDEGGEGKSVSIPLTVKAISDEFHSFEPALFGYRCSEQVVSRVNYEMNYFGKQCWVLRSRVKSDLTPLALSFFISIVVRKSQERFKELSDIIKFIRGIKIDVDELRLFEKNQAESYAKSVKYSYRRMVGDNHVEEWLEVLKIVESPVIRLVDLANPFKKMGLAYWGIAKEFDDLNRDVGALFLSQSDYELFIQNGGLGYTFVGSWSSENLKNLSAKRGLKAIQSFYDVYLRFREKFIDCSSSPMERIFAKLLLRCLPERNVIHKRVEIVQEKLFLCEHGSNIERGKKVYAGSIKAGHQNKAEKSERMRQIVSTARERVIEKHIEFPWKIFGDILECVATELDVKPKTLRNYGVIKKSFPEW</sequence>
<reference evidence="1 2" key="1">
    <citation type="submission" date="2015-01" db="EMBL/GenBank/DDBJ databases">
        <title>Desulfovibrio sp. JC271 draft genome sequence.</title>
        <authorList>
            <person name="Shivani Y."/>
            <person name="Subhash Y."/>
            <person name="Sasikala C."/>
            <person name="Ramana C.V."/>
        </authorList>
    </citation>
    <scope>NUCLEOTIDE SEQUENCE [LARGE SCALE GENOMIC DNA]</scope>
    <source>
        <strain evidence="1 2">JC271</strain>
    </source>
</reference>
<dbReference type="Proteomes" id="UP000091979">
    <property type="component" value="Unassembled WGS sequence"/>
</dbReference>
<accession>A0A1B7XML6</accession>
<comment type="caution">
    <text evidence="1">The sequence shown here is derived from an EMBL/GenBank/DDBJ whole genome shotgun (WGS) entry which is preliminary data.</text>
</comment>
<gene>
    <name evidence="1" type="ORF">SP90_01320</name>
</gene>
<evidence type="ECO:0000313" key="2">
    <source>
        <dbReference type="Proteomes" id="UP000091979"/>
    </source>
</evidence>
<keyword evidence="2" id="KW-1185">Reference proteome</keyword>
<dbReference type="EMBL" id="JXMS01000002">
    <property type="protein sequence ID" value="OBQ56754.1"/>
    <property type="molecule type" value="Genomic_DNA"/>
</dbReference>
<dbReference type="RefSeq" id="WP_066851779.1">
    <property type="nucleotide sequence ID" value="NZ_JXMS01000002.1"/>
</dbReference>
<evidence type="ECO:0000313" key="1">
    <source>
        <dbReference type="EMBL" id="OBQ56754.1"/>
    </source>
</evidence>
<dbReference type="AlphaFoldDB" id="A0A1B7XML6"/>
<organism evidence="1 2">
    <name type="scientific">Halodesulfovibrio spirochaetisodalis</name>
    <dbReference type="NCBI Taxonomy" id="1560234"/>
    <lineage>
        <taxon>Bacteria</taxon>
        <taxon>Pseudomonadati</taxon>
        <taxon>Thermodesulfobacteriota</taxon>
        <taxon>Desulfovibrionia</taxon>
        <taxon>Desulfovibrionales</taxon>
        <taxon>Desulfovibrionaceae</taxon>
        <taxon>Halodesulfovibrio</taxon>
    </lineage>
</organism>
<name>A0A1B7XML6_9BACT</name>
<proteinExistence type="predicted"/>